<dbReference type="eggNOG" id="KOG2039">
    <property type="taxonomic scope" value="Eukaryota"/>
</dbReference>
<dbReference type="FunFam" id="2.40.50.90:FF:000001">
    <property type="entry name" value="Staphylococcal nuclease domain-containing protein"/>
    <property type="match status" value="1"/>
</dbReference>
<dbReference type="GeneID" id="19971989"/>
<feature type="region of interest" description="Disordered" evidence="8">
    <location>
        <begin position="608"/>
        <end position="641"/>
    </location>
</feature>
<dbReference type="Proteomes" id="UP000030752">
    <property type="component" value="Unassembled WGS sequence"/>
</dbReference>
<evidence type="ECO:0000313" key="11">
    <source>
        <dbReference type="EMBL" id="ETN40373.1"/>
    </source>
</evidence>
<dbReference type="GO" id="GO:0005829">
    <property type="term" value="C:cytosol"/>
    <property type="evidence" value="ECO:0007669"/>
    <property type="project" value="UniProtKB-UniRule"/>
</dbReference>
<dbReference type="STRING" id="1220924.W2RX99"/>
<dbReference type="GO" id="GO:0031332">
    <property type="term" value="C:RNAi effector complex"/>
    <property type="evidence" value="ECO:0007669"/>
    <property type="project" value="InterPro"/>
</dbReference>
<feature type="domain" description="Tudor" evidence="9">
    <location>
        <begin position="697"/>
        <end position="757"/>
    </location>
</feature>
<dbReference type="SUPFAM" id="SSF63748">
    <property type="entry name" value="Tudor/PWWP/MBT"/>
    <property type="match status" value="1"/>
</dbReference>
<sequence length="881" mass="97484">MAQPLTGTVKSVLSGDTLILSNPKGTLERTLSLAYISAPRLRREGDEPFAFQSREFIRQLLLGKPAQFTVLYTVPTNSRDYGKVQLADDVELPDKIVAEGWAKVREDAGKKEDNEQTLEYIDRLRSLESQAKAEGKGLWGKGGQIEVSSEVSDPNALVQQYKGQKVEAVVERVLTGDRLIARLLLTPTKHIQTMLVLAGVRTPSTKRTSPEGRDVPAEPFGTEAHDFVQTRIHQRKVSIDLLGVTPQNQLIAHVLHPRGNIAIFLLEAGLARCNDQHVTLLGNDMARFRKTETAAKNARKGVFTGTSAAKAAGPQDADFTVARVLNAETVFLRTRSGEERKVTLSSIRQPKASDPQQAPFGADAKEFLRKKLIGKHVKVSIDGKKPASDGYEEREVATVLANGKNVALQLVESGYASVIRHRRDDTDRSPEYDSFLLAEEVAKEEKRGMYSDKAPAAKQYQDYSESLAKAKMMASVMQRQKKVPAVVDFVRAGSRFVVLVPRENAKLTFVLSGIRTPKPARPSGEAAERFGQEALEFASRRCMQRDVEIDVENTDKQGGFIGSLYVGRENFARALVEEGLAEVHAYSAELSGNGNELFAAEQRAKEGRKGLWKDWDPSQEQEEEATPAANGSGINGNSAEPVARRKDYRDVVITHIDETGKLKIQQIGQGTVSLTALMNAFKQFHLSPSNNKSLDGPPIAGQIVAAKFTVDNEWYRAKVRRIDREGKKADVTYLDYGNSESVPWSRLRPLEQPQFSLNKLRAQASDAVLSFVQLPPNPEYLRDAIAYLSEQTDGRELVANVDSEGGKDEPLSITLFDPKISTKPEESVNAEVIREGLGMVPTKLKAWERQSADVLGNLKQLQDEAKQEHRGMWEYGDISED</sequence>
<dbReference type="Pfam" id="PF00565">
    <property type="entry name" value="SNase"/>
    <property type="match status" value="4"/>
</dbReference>
<dbReference type="CDD" id="cd20379">
    <property type="entry name" value="Tudor_dTUD-like"/>
    <property type="match status" value="1"/>
</dbReference>
<evidence type="ECO:0000256" key="5">
    <source>
        <dbReference type="ARBA" id="ARBA00022553"/>
    </source>
</evidence>
<keyword evidence="6" id="KW-0677">Repeat</keyword>
<evidence type="ECO:0000313" key="12">
    <source>
        <dbReference type="Proteomes" id="UP000030752"/>
    </source>
</evidence>
<evidence type="ECO:0000256" key="4">
    <source>
        <dbReference type="ARBA" id="ARBA00022490"/>
    </source>
</evidence>
<dbReference type="PANTHER" id="PTHR12302">
    <property type="entry name" value="EBNA2 BINDING PROTEIN P100"/>
    <property type="match status" value="1"/>
</dbReference>
<dbReference type="SMART" id="SM00333">
    <property type="entry name" value="TUDOR"/>
    <property type="match status" value="1"/>
</dbReference>
<dbReference type="PROSITE" id="PS50830">
    <property type="entry name" value="TNASE_3"/>
    <property type="match status" value="4"/>
</dbReference>
<keyword evidence="12" id="KW-1185">Reference proteome</keyword>
<dbReference type="HOGENOM" id="CLU_005966_1_0_1"/>
<dbReference type="GO" id="GO:0006402">
    <property type="term" value="P:mRNA catabolic process"/>
    <property type="evidence" value="ECO:0007669"/>
    <property type="project" value="UniProtKB-UniRule"/>
</dbReference>
<feature type="domain" description="TNase-like" evidence="10">
    <location>
        <begin position="164"/>
        <end position="305"/>
    </location>
</feature>
<comment type="subcellular location">
    <subcellularLocation>
        <location evidence="1 7">Cytoplasm</location>
    </subcellularLocation>
</comment>
<dbReference type="OrthoDB" id="10023235at2759"/>
<dbReference type="PANTHER" id="PTHR12302:SF2">
    <property type="entry name" value="STAPHYLOCOCCAL NUCLEASE DOMAIN-CONTAINING PROTEIN 1"/>
    <property type="match status" value="1"/>
</dbReference>
<gene>
    <name evidence="11" type="ORF">HMPREF1541_04650</name>
</gene>
<dbReference type="InterPro" id="IPR002999">
    <property type="entry name" value="Tudor"/>
</dbReference>
<evidence type="ECO:0000256" key="3">
    <source>
        <dbReference type="ARBA" id="ARBA00014651"/>
    </source>
</evidence>
<dbReference type="GO" id="GO:0005634">
    <property type="term" value="C:nucleus"/>
    <property type="evidence" value="ECO:0007669"/>
    <property type="project" value="TreeGrafter"/>
</dbReference>
<dbReference type="FunFam" id="2.40.50.90:FF:000030">
    <property type="entry name" value="Transcription factor (Snd1/p100), putative"/>
    <property type="match status" value="1"/>
</dbReference>
<dbReference type="GO" id="GO:0031047">
    <property type="term" value="P:regulatory ncRNA-mediated gene silencing"/>
    <property type="evidence" value="ECO:0007669"/>
    <property type="project" value="UniProtKB-UniRule"/>
</dbReference>
<evidence type="ECO:0000259" key="10">
    <source>
        <dbReference type="PROSITE" id="PS50830"/>
    </source>
</evidence>
<dbReference type="FunFam" id="2.30.30.140:FF:000018">
    <property type="entry name" value="Serine/threonine-protein kinase 31"/>
    <property type="match status" value="1"/>
</dbReference>
<dbReference type="InterPro" id="IPR016685">
    <property type="entry name" value="Silence_cplx_Nase-comp_TudorSN"/>
</dbReference>
<evidence type="ECO:0000256" key="8">
    <source>
        <dbReference type="SAM" id="MobiDB-lite"/>
    </source>
</evidence>
<dbReference type="AlphaFoldDB" id="W2RX99"/>
<dbReference type="EMBL" id="KB822720">
    <property type="protein sequence ID" value="ETN40373.1"/>
    <property type="molecule type" value="Genomic_DNA"/>
</dbReference>
<evidence type="ECO:0000259" key="9">
    <source>
        <dbReference type="PROSITE" id="PS50304"/>
    </source>
</evidence>
<dbReference type="SUPFAM" id="SSF50199">
    <property type="entry name" value="Staphylococcal nuclease"/>
    <property type="match status" value="5"/>
</dbReference>
<dbReference type="Gene3D" id="2.40.50.90">
    <property type="match status" value="5"/>
</dbReference>
<dbReference type="SMART" id="SM00318">
    <property type="entry name" value="SNc"/>
    <property type="match status" value="4"/>
</dbReference>
<dbReference type="PIRSF" id="PIRSF017179">
    <property type="entry name" value="RISC-Tudor-SN"/>
    <property type="match status" value="1"/>
</dbReference>
<keyword evidence="5" id="KW-0597">Phosphoprotein</keyword>
<dbReference type="RefSeq" id="XP_008717216.1">
    <property type="nucleotide sequence ID" value="XM_008718994.1"/>
</dbReference>
<dbReference type="FunFam" id="2.40.50.90:FF:000010">
    <property type="entry name" value="Ribonuclease"/>
    <property type="match status" value="1"/>
</dbReference>
<keyword evidence="4 7" id="KW-0963">Cytoplasm</keyword>
<protein>
    <recommendedName>
        <fullName evidence="2">Probable endonuclease LCL3</fullName>
    </recommendedName>
    <alternativeName>
        <fullName evidence="3">Probable endonuclease lcl3</fullName>
    </alternativeName>
</protein>
<evidence type="ECO:0000256" key="2">
    <source>
        <dbReference type="ARBA" id="ARBA00013404"/>
    </source>
</evidence>
<proteinExistence type="predicted"/>
<organism evidence="11 12">
    <name type="scientific">Cyphellophora europaea (strain CBS 101466)</name>
    <name type="common">Phialophora europaea</name>
    <dbReference type="NCBI Taxonomy" id="1220924"/>
    <lineage>
        <taxon>Eukaryota</taxon>
        <taxon>Fungi</taxon>
        <taxon>Dikarya</taxon>
        <taxon>Ascomycota</taxon>
        <taxon>Pezizomycotina</taxon>
        <taxon>Eurotiomycetes</taxon>
        <taxon>Chaetothyriomycetidae</taxon>
        <taxon>Chaetothyriales</taxon>
        <taxon>Cyphellophoraceae</taxon>
        <taxon>Cyphellophora</taxon>
    </lineage>
</organism>
<feature type="domain" description="TNase-like" evidence="10">
    <location>
        <begin position="481"/>
        <end position="614"/>
    </location>
</feature>
<dbReference type="InterPro" id="IPR016071">
    <property type="entry name" value="Staphylococal_nuclease_OB-fold"/>
</dbReference>
<dbReference type="VEuPathDB" id="FungiDB:HMPREF1541_04650"/>
<reference evidence="11 12" key="1">
    <citation type="submission" date="2013-03" db="EMBL/GenBank/DDBJ databases">
        <title>The Genome Sequence of Phialophora europaea CBS 101466.</title>
        <authorList>
            <consortium name="The Broad Institute Genomics Platform"/>
            <person name="Cuomo C."/>
            <person name="de Hoog S."/>
            <person name="Gorbushina A."/>
            <person name="Walker B."/>
            <person name="Young S.K."/>
            <person name="Zeng Q."/>
            <person name="Gargeya S."/>
            <person name="Fitzgerald M."/>
            <person name="Haas B."/>
            <person name="Abouelleil A."/>
            <person name="Allen A.W."/>
            <person name="Alvarado L."/>
            <person name="Arachchi H.M."/>
            <person name="Berlin A.M."/>
            <person name="Chapman S.B."/>
            <person name="Gainer-Dewar J."/>
            <person name="Goldberg J."/>
            <person name="Griggs A."/>
            <person name="Gujja S."/>
            <person name="Hansen M."/>
            <person name="Howarth C."/>
            <person name="Imamovic A."/>
            <person name="Ireland A."/>
            <person name="Larimer J."/>
            <person name="McCowan C."/>
            <person name="Murphy C."/>
            <person name="Pearson M."/>
            <person name="Poon T.W."/>
            <person name="Priest M."/>
            <person name="Roberts A."/>
            <person name="Saif S."/>
            <person name="Shea T."/>
            <person name="Sisk P."/>
            <person name="Sykes S."/>
            <person name="Wortman J."/>
            <person name="Nusbaum C."/>
            <person name="Birren B."/>
        </authorList>
    </citation>
    <scope>NUCLEOTIDE SEQUENCE [LARGE SCALE GENOMIC DNA]</scope>
    <source>
        <strain evidence="11 12">CBS 101466</strain>
    </source>
</reference>
<evidence type="ECO:0000256" key="1">
    <source>
        <dbReference type="ARBA" id="ARBA00004496"/>
    </source>
</evidence>
<dbReference type="FunFam" id="2.40.50.90:FF:000019">
    <property type="entry name" value="Transcription factor (Snd1/p100), putative"/>
    <property type="match status" value="1"/>
</dbReference>
<accession>W2RX99</accession>
<dbReference type="Gene3D" id="2.30.30.140">
    <property type="match status" value="1"/>
</dbReference>
<dbReference type="InterPro" id="IPR035437">
    <property type="entry name" value="SNase_OB-fold_sf"/>
</dbReference>
<feature type="domain" description="TNase-like" evidence="10">
    <location>
        <begin position="3"/>
        <end position="141"/>
    </location>
</feature>
<evidence type="ECO:0000256" key="6">
    <source>
        <dbReference type="ARBA" id="ARBA00022737"/>
    </source>
</evidence>
<dbReference type="CDD" id="cd00175">
    <property type="entry name" value="SNc"/>
    <property type="match status" value="2"/>
</dbReference>
<evidence type="ECO:0000256" key="7">
    <source>
        <dbReference type="PIRNR" id="PIRNR017179"/>
    </source>
</evidence>
<dbReference type="GO" id="GO:0004518">
    <property type="term" value="F:nuclease activity"/>
    <property type="evidence" value="ECO:0007669"/>
    <property type="project" value="TreeGrafter"/>
</dbReference>
<dbReference type="Pfam" id="PF00567">
    <property type="entry name" value="TUDOR"/>
    <property type="match status" value="1"/>
</dbReference>
<feature type="domain" description="TNase-like" evidence="10">
    <location>
        <begin position="315"/>
        <end position="452"/>
    </location>
</feature>
<dbReference type="InParanoid" id="W2RX99"/>
<dbReference type="GO" id="GO:0003723">
    <property type="term" value="F:RNA binding"/>
    <property type="evidence" value="ECO:0007669"/>
    <property type="project" value="UniProtKB-UniRule"/>
</dbReference>
<name>W2RX99_CYPE1</name>
<dbReference type="PROSITE" id="PS50304">
    <property type="entry name" value="TUDOR"/>
    <property type="match status" value="1"/>
</dbReference>